<comment type="caution">
    <text evidence="2">The sequence shown here is derived from an EMBL/GenBank/DDBJ whole genome shotgun (WGS) entry which is preliminary data.</text>
</comment>
<feature type="region of interest" description="Disordered" evidence="1">
    <location>
        <begin position="36"/>
        <end position="83"/>
    </location>
</feature>
<accession>A0AAD7AJA7</accession>
<dbReference type="Proteomes" id="UP001218218">
    <property type="component" value="Unassembled WGS sequence"/>
</dbReference>
<evidence type="ECO:0000313" key="2">
    <source>
        <dbReference type="EMBL" id="KAJ7360650.1"/>
    </source>
</evidence>
<evidence type="ECO:0008006" key="4">
    <source>
        <dbReference type="Google" id="ProtNLM"/>
    </source>
</evidence>
<evidence type="ECO:0000313" key="3">
    <source>
        <dbReference type="Proteomes" id="UP001218218"/>
    </source>
</evidence>
<reference evidence="2" key="1">
    <citation type="submission" date="2023-03" db="EMBL/GenBank/DDBJ databases">
        <title>Massive genome expansion in bonnet fungi (Mycena s.s.) driven by repeated elements and novel gene families across ecological guilds.</title>
        <authorList>
            <consortium name="Lawrence Berkeley National Laboratory"/>
            <person name="Harder C.B."/>
            <person name="Miyauchi S."/>
            <person name="Viragh M."/>
            <person name="Kuo A."/>
            <person name="Thoen E."/>
            <person name="Andreopoulos B."/>
            <person name="Lu D."/>
            <person name="Skrede I."/>
            <person name="Drula E."/>
            <person name="Henrissat B."/>
            <person name="Morin E."/>
            <person name="Kohler A."/>
            <person name="Barry K."/>
            <person name="LaButti K."/>
            <person name="Morin E."/>
            <person name="Salamov A."/>
            <person name="Lipzen A."/>
            <person name="Mereny Z."/>
            <person name="Hegedus B."/>
            <person name="Baldrian P."/>
            <person name="Stursova M."/>
            <person name="Weitz H."/>
            <person name="Taylor A."/>
            <person name="Grigoriev I.V."/>
            <person name="Nagy L.G."/>
            <person name="Martin F."/>
            <person name="Kauserud H."/>
        </authorList>
    </citation>
    <scope>NUCLEOTIDE SEQUENCE</scope>
    <source>
        <strain evidence="2">CBHHK002</strain>
    </source>
</reference>
<keyword evidence="3" id="KW-1185">Reference proteome</keyword>
<feature type="compositionally biased region" description="Low complexity" evidence="1">
    <location>
        <begin position="57"/>
        <end position="78"/>
    </location>
</feature>
<sequence>MVPLSLLFIISPTALFRESIELPLHCFVVAHCPAQPQRSSHKMPPFRPIPPTPLPRPFSNSSPRAAPTPPSSRSSPSPQGFIVPRVPPPNCPLHVTAGPDGPELPRVSDSPLAVDDERVTRLIKFRLTPGAKCRHCHTMHLECDFSESGLPCPSCAVLGMSDCDFTDADYFLLNIADRRDQRFHDERRSLVAAVRENRLSPSLFDREYERSCAWFYSEAQGAITRFLLNCRATHNLAIRGYHTLAAASDDTGLLSRLLALGVEFNLHPSVLHILTERLQTVVLERIGQ</sequence>
<evidence type="ECO:0000256" key="1">
    <source>
        <dbReference type="SAM" id="MobiDB-lite"/>
    </source>
</evidence>
<feature type="compositionally biased region" description="Pro residues" evidence="1">
    <location>
        <begin position="45"/>
        <end position="56"/>
    </location>
</feature>
<organism evidence="2 3">
    <name type="scientific">Mycena albidolilacea</name>
    <dbReference type="NCBI Taxonomy" id="1033008"/>
    <lineage>
        <taxon>Eukaryota</taxon>
        <taxon>Fungi</taxon>
        <taxon>Dikarya</taxon>
        <taxon>Basidiomycota</taxon>
        <taxon>Agaricomycotina</taxon>
        <taxon>Agaricomycetes</taxon>
        <taxon>Agaricomycetidae</taxon>
        <taxon>Agaricales</taxon>
        <taxon>Marasmiineae</taxon>
        <taxon>Mycenaceae</taxon>
        <taxon>Mycena</taxon>
    </lineage>
</organism>
<protein>
    <recommendedName>
        <fullName evidence="4">Zn(2)-C6 fungal-type domain-containing protein</fullName>
    </recommendedName>
</protein>
<dbReference type="EMBL" id="JARIHO010000005">
    <property type="protein sequence ID" value="KAJ7360650.1"/>
    <property type="molecule type" value="Genomic_DNA"/>
</dbReference>
<name>A0AAD7AJA7_9AGAR</name>
<proteinExistence type="predicted"/>
<dbReference type="AlphaFoldDB" id="A0AAD7AJA7"/>
<gene>
    <name evidence="2" type="ORF">DFH08DRAFT_842065</name>
</gene>